<feature type="region of interest" description="Disordered" evidence="1">
    <location>
        <begin position="215"/>
        <end position="246"/>
    </location>
</feature>
<organism evidence="3 4">
    <name type="scientific">Aureobasidium mustum</name>
    <dbReference type="NCBI Taxonomy" id="2773714"/>
    <lineage>
        <taxon>Eukaryota</taxon>
        <taxon>Fungi</taxon>
        <taxon>Dikarya</taxon>
        <taxon>Ascomycota</taxon>
        <taxon>Pezizomycotina</taxon>
        <taxon>Dothideomycetes</taxon>
        <taxon>Dothideomycetidae</taxon>
        <taxon>Dothideales</taxon>
        <taxon>Saccotheciaceae</taxon>
        <taxon>Aureobasidium</taxon>
    </lineage>
</organism>
<dbReference type="Gene3D" id="3.30.710.10">
    <property type="entry name" value="Potassium Channel Kv1.1, Chain A"/>
    <property type="match status" value="1"/>
</dbReference>
<evidence type="ECO:0000313" key="4">
    <source>
        <dbReference type="Proteomes" id="UP000714618"/>
    </source>
</evidence>
<dbReference type="Pfam" id="PF00651">
    <property type="entry name" value="BTB"/>
    <property type="match status" value="1"/>
</dbReference>
<dbReference type="OrthoDB" id="194443at2759"/>
<proteinExistence type="predicted"/>
<evidence type="ECO:0000256" key="1">
    <source>
        <dbReference type="SAM" id="MobiDB-lite"/>
    </source>
</evidence>
<keyword evidence="4" id="KW-1185">Reference proteome</keyword>
<evidence type="ECO:0000259" key="2">
    <source>
        <dbReference type="PROSITE" id="PS50097"/>
    </source>
</evidence>
<dbReference type="AlphaFoldDB" id="A0A9N8JP51"/>
<dbReference type="PANTHER" id="PTHR47843:SF6">
    <property type="entry name" value="BTB DOMAIN-CONTAINING PROTEIN"/>
    <property type="match status" value="1"/>
</dbReference>
<dbReference type="PROSITE" id="PS50097">
    <property type="entry name" value="BTB"/>
    <property type="match status" value="1"/>
</dbReference>
<sequence>MSFRDSISDRPATIKVGRGPHAGVFTVPKALLCNSSTYFKTALNSQFIEGQTQTVNLEDEDPAIFRTYIAWLYQGQLKSQDIEGALDDPQSFDQHIAELILQNDGISMLLSYMDKNGLATLNAINCIYNLPRSKEIRELRCLLAEEEMRYGRRLEKNIDGWHPEYLAQIVKAYKAIHERQIPQTRMPGSVHLDRAYFCQRVHMHDHQAQPCSSLAKNTYVPAPPPTQEPPNKKQRTRPTSLFVLDD</sequence>
<reference evidence="3" key="1">
    <citation type="submission" date="2020-06" db="EMBL/GenBank/DDBJ databases">
        <authorList>
            <person name="Onetto C."/>
        </authorList>
    </citation>
    <scope>NUCLEOTIDE SEQUENCE</scope>
</reference>
<dbReference type="SUPFAM" id="SSF54695">
    <property type="entry name" value="POZ domain"/>
    <property type="match status" value="1"/>
</dbReference>
<protein>
    <recommendedName>
        <fullName evidence="2">BTB domain-containing protein</fullName>
    </recommendedName>
</protein>
<dbReference type="InterPro" id="IPR000210">
    <property type="entry name" value="BTB/POZ_dom"/>
</dbReference>
<feature type="domain" description="BTB" evidence="2">
    <location>
        <begin position="10"/>
        <end position="81"/>
    </location>
</feature>
<dbReference type="InterPro" id="IPR011333">
    <property type="entry name" value="SKP1/BTB/POZ_sf"/>
</dbReference>
<evidence type="ECO:0000313" key="3">
    <source>
        <dbReference type="EMBL" id="CAD0088687.1"/>
    </source>
</evidence>
<dbReference type="EMBL" id="CAIJEO010000003">
    <property type="protein sequence ID" value="CAD0088687.1"/>
    <property type="molecule type" value="Genomic_DNA"/>
</dbReference>
<dbReference type="Proteomes" id="UP000714618">
    <property type="component" value="Unassembled WGS sequence"/>
</dbReference>
<accession>A0A9N8JP51</accession>
<name>A0A9N8JP51_9PEZI</name>
<comment type="caution">
    <text evidence="3">The sequence shown here is derived from an EMBL/GenBank/DDBJ whole genome shotgun (WGS) entry which is preliminary data.</text>
</comment>
<gene>
    <name evidence="3" type="ORF">AWRI4233_LOCUS1861</name>
</gene>
<dbReference type="PANTHER" id="PTHR47843">
    <property type="entry name" value="BTB DOMAIN-CONTAINING PROTEIN-RELATED"/>
    <property type="match status" value="1"/>
</dbReference>